<proteinExistence type="predicted"/>
<dbReference type="Proteomes" id="UP000468928">
    <property type="component" value="Unassembled WGS sequence"/>
</dbReference>
<evidence type="ECO:0000313" key="2">
    <source>
        <dbReference type="EMBL" id="NEW44263.1"/>
    </source>
</evidence>
<name>A0A6P1D5V6_9NOCA</name>
<protein>
    <submittedName>
        <fullName evidence="2">Uncharacterized protein</fullName>
    </submittedName>
</protein>
<sequence length="65" mass="6965">MTAMRHRTTRIVGMEWGTALLAIATCLIFTAGIATLTRTLSTALTSAIALVIGLVITLRILRPAR</sequence>
<keyword evidence="1" id="KW-1133">Transmembrane helix</keyword>
<dbReference type="AlphaFoldDB" id="A0A6P1D5V6"/>
<dbReference type="RefSeq" id="WP_163828601.1">
    <property type="nucleotide sequence ID" value="NZ_JAAGUZ010000014.1"/>
</dbReference>
<organism evidence="2 3">
    <name type="scientific">Nocardia cyriacigeorgica</name>
    <dbReference type="NCBI Taxonomy" id="135487"/>
    <lineage>
        <taxon>Bacteria</taxon>
        <taxon>Bacillati</taxon>
        <taxon>Actinomycetota</taxon>
        <taxon>Actinomycetes</taxon>
        <taxon>Mycobacteriales</taxon>
        <taxon>Nocardiaceae</taxon>
        <taxon>Nocardia</taxon>
    </lineage>
</organism>
<gene>
    <name evidence="2" type="ORF">GV789_07290</name>
</gene>
<dbReference type="EMBL" id="JAAGUZ010000014">
    <property type="protein sequence ID" value="NEW44263.1"/>
    <property type="molecule type" value="Genomic_DNA"/>
</dbReference>
<accession>A0A6P1D5V6</accession>
<reference evidence="2 3" key="1">
    <citation type="submission" date="2020-01" db="EMBL/GenBank/DDBJ databases">
        <title>Genetics and antimicrobial susceptibilities of Nocardia species isolated from the soil; a comparison with species isolated from humans.</title>
        <authorList>
            <person name="Carrasco G."/>
            <person name="Monzon S."/>
            <person name="Sansegundo M."/>
            <person name="Garcia E."/>
            <person name="Garrido N."/>
            <person name="Medina M.J."/>
            <person name="Villalon P."/>
            <person name="Ramirez-Arocha A.C."/>
            <person name="Jimenez P."/>
            <person name="Cuesta I."/>
            <person name="Valdezate S."/>
        </authorList>
    </citation>
    <scope>NUCLEOTIDE SEQUENCE [LARGE SCALE GENOMIC DNA]</scope>
    <source>
        <strain evidence="2 3">CNM20110639</strain>
    </source>
</reference>
<evidence type="ECO:0000256" key="1">
    <source>
        <dbReference type="SAM" id="Phobius"/>
    </source>
</evidence>
<comment type="caution">
    <text evidence="2">The sequence shown here is derived from an EMBL/GenBank/DDBJ whole genome shotgun (WGS) entry which is preliminary data.</text>
</comment>
<feature type="transmembrane region" description="Helical" evidence="1">
    <location>
        <begin position="40"/>
        <end position="61"/>
    </location>
</feature>
<evidence type="ECO:0000313" key="3">
    <source>
        <dbReference type="Proteomes" id="UP000468928"/>
    </source>
</evidence>
<keyword evidence="1" id="KW-0472">Membrane</keyword>
<feature type="transmembrane region" description="Helical" evidence="1">
    <location>
        <begin position="12"/>
        <end position="34"/>
    </location>
</feature>
<keyword evidence="1" id="KW-0812">Transmembrane</keyword>